<dbReference type="EMBL" id="JAICCE010000008">
    <property type="protein sequence ID" value="KAG9274058.1"/>
    <property type="molecule type" value="Genomic_DNA"/>
</dbReference>
<accession>A0A8B9H5G6</accession>
<dbReference type="PANTHER" id="PTHR21228">
    <property type="entry name" value="FAST LEU-RICH DOMAIN-CONTAINING"/>
    <property type="match status" value="1"/>
</dbReference>
<dbReference type="OMA" id="VQIPYHE"/>
<sequence>MALAVLTRLHLLRKAAVPLLSSSSIWSSSACRQLSASKAGLRWMCIASREPVFLVSGSIRLSRDSSVTGRPTTLLHPPSSDKDGVFKNSISSCISSQQVLRLLRSFPELSGAAAASVLHRLADLEEDGVGGLRDPSVLLSDTALAELCSKLEKESAELDDEVVIHALLGCTRLYLDPSSCLVVRLVSESQVRLNRGSLNITALCGLARALFALEGPDCVMLAEVMRQLRSKDAYQWNINELINVYSMLAAGVAEGGRHQDLLNEMNSQSLSLAPWMDPATVSKTLGALVTLNQAQVVPLVIALCKYAVKHVPHFTDAELSVLLSALMHYGYYNDFLVKALEEHMLKTAFSTHPETISKLMQYFGQLRIFSPQVFDAVAESFVYRADEYSAEQVSQLVAALGVVGYVPKESGRLFRKLESVIDARFSQFQPKSLLELLHACTLLQRYPLNFVSKVLSPYFLQQLHGESSVIDCVALAQLIQLYMTVKLECPSYDLQSPWFLRKLHMESFLFAGNSIETEMDHNLCRDVMVGLQSLLGNRNYFTSGVLTQFGYTLDVEIKLDKEGCVLAASEDDVCKRIALCIDGPRRYASNASRLLGKEAIKQRHLRILGYEVVQIPYFEFNNLKNKKERVKYLHQKIFPKSYRFSW</sequence>
<dbReference type="Pfam" id="PF06743">
    <property type="entry name" value="FAST_1"/>
    <property type="match status" value="1"/>
</dbReference>
<dbReference type="InterPro" id="IPR050870">
    <property type="entry name" value="FAST_kinase"/>
</dbReference>
<feature type="signal peptide" evidence="3">
    <location>
        <begin position="1"/>
        <end position="16"/>
    </location>
</feature>
<keyword evidence="5" id="KW-0808">Transferase</keyword>
<keyword evidence="2" id="KW-0496">Mitochondrion</keyword>
<dbReference type="KEGG" id="amex:103039873"/>
<dbReference type="GeneID" id="103039873"/>
<evidence type="ECO:0000256" key="1">
    <source>
        <dbReference type="ARBA" id="ARBA00004173"/>
    </source>
</evidence>
<dbReference type="InterPro" id="IPR013579">
    <property type="entry name" value="FAST_2"/>
</dbReference>
<evidence type="ECO:0000313" key="7">
    <source>
        <dbReference type="Proteomes" id="UP000694621"/>
    </source>
</evidence>
<evidence type="ECO:0000313" key="5">
    <source>
        <dbReference type="EMBL" id="KAG9274058.1"/>
    </source>
</evidence>
<dbReference type="PANTHER" id="PTHR21228:SF9">
    <property type="entry name" value="FAST KINASE DOMAIN-CONTAINING PROTEIN 3, MITOCHONDRIAL"/>
    <property type="match status" value="1"/>
</dbReference>
<dbReference type="AlphaFoldDB" id="A0A8B9H5G6"/>
<protein>
    <submittedName>
        <fullName evidence="5">FAST kinase domain-containing protein 3, mitochondrial</fullName>
    </submittedName>
    <submittedName>
        <fullName evidence="6">FAST kinase domains 3</fullName>
    </submittedName>
</protein>
<dbReference type="GO" id="GO:0005759">
    <property type="term" value="C:mitochondrial matrix"/>
    <property type="evidence" value="ECO:0007669"/>
    <property type="project" value="TreeGrafter"/>
</dbReference>
<dbReference type="CTD" id="79072"/>
<organism evidence="6 7">
    <name type="scientific">Astyanax mexicanus</name>
    <name type="common">Blind cave fish</name>
    <name type="synonym">Astyanax fasciatus mexicanus</name>
    <dbReference type="NCBI Taxonomy" id="7994"/>
    <lineage>
        <taxon>Eukaryota</taxon>
        <taxon>Metazoa</taxon>
        <taxon>Chordata</taxon>
        <taxon>Craniata</taxon>
        <taxon>Vertebrata</taxon>
        <taxon>Euteleostomi</taxon>
        <taxon>Actinopterygii</taxon>
        <taxon>Neopterygii</taxon>
        <taxon>Teleostei</taxon>
        <taxon>Ostariophysi</taxon>
        <taxon>Characiformes</taxon>
        <taxon>Characoidei</taxon>
        <taxon>Acestrorhamphidae</taxon>
        <taxon>Acestrorhamphinae</taxon>
        <taxon>Astyanax</taxon>
    </lineage>
</organism>
<feature type="chain" id="PRO_5044668860" evidence="3">
    <location>
        <begin position="17"/>
        <end position="646"/>
    </location>
</feature>
<dbReference type="InterPro" id="IPR010622">
    <property type="entry name" value="FAST_Leu-rich"/>
</dbReference>
<proteinExistence type="predicted"/>
<dbReference type="Proteomes" id="UP000752171">
    <property type="component" value="Unassembled WGS sequence"/>
</dbReference>
<evidence type="ECO:0000313" key="8">
    <source>
        <dbReference type="Proteomes" id="UP000752171"/>
    </source>
</evidence>
<dbReference type="Proteomes" id="UP000694621">
    <property type="component" value="Unplaced"/>
</dbReference>
<evidence type="ECO:0000259" key="4">
    <source>
        <dbReference type="PROSITE" id="PS51286"/>
    </source>
</evidence>
<dbReference type="Pfam" id="PF08368">
    <property type="entry name" value="FAST_2"/>
    <property type="match status" value="1"/>
</dbReference>
<evidence type="ECO:0000256" key="2">
    <source>
        <dbReference type="ARBA" id="ARBA00023128"/>
    </source>
</evidence>
<evidence type="ECO:0000313" key="6">
    <source>
        <dbReference type="Ensembl" id="ENSAMXP00005008536.1"/>
    </source>
</evidence>
<keyword evidence="5" id="KW-0418">Kinase</keyword>
<dbReference type="Pfam" id="PF08373">
    <property type="entry name" value="RAP"/>
    <property type="match status" value="1"/>
</dbReference>
<dbReference type="InterPro" id="IPR013584">
    <property type="entry name" value="RAP"/>
</dbReference>
<dbReference type="GO" id="GO:0000963">
    <property type="term" value="P:mitochondrial RNA processing"/>
    <property type="evidence" value="ECO:0007669"/>
    <property type="project" value="TreeGrafter"/>
</dbReference>
<keyword evidence="3" id="KW-0732">Signal</keyword>
<feature type="domain" description="RAP" evidence="4">
    <location>
        <begin position="577"/>
        <end position="635"/>
    </location>
</feature>
<reference evidence="5 8" key="1">
    <citation type="submission" date="2021-07" db="EMBL/GenBank/DDBJ databases">
        <authorList>
            <person name="Imarazene B."/>
            <person name="Zahm M."/>
            <person name="Klopp C."/>
            <person name="Cabau C."/>
            <person name="Beille S."/>
            <person name="Jouanno E."/>
            <person name="Castinel A."/>
            <person name="Lluch J."/>
            <person name="Gil L."/>
            <person name="Kuchtly C."/>
            <person name="Lopez Roques C."/>
            <person name="Donnadieu C."/>
            <person name="Parrinello H."/>
            <person name="Journot L."/>
            <person name="Du K."/>
            <person name="Schartl M."/>
            <person name="Retaux S."/>
            <person name="Guiguen Y."/>
        </authorList>
    </citation>
    <scope>NUCLEOTIDE SEQUENCE [LARGE SCALE GENOMIC DNA]</scope>
    <source>
        <strain evidence="5">Pach_M1</strain>
        <tissue evidence="5">Testis</tissue>
    </source>
</reference>
<name>A0A8B9H5G6_ASTMX</name>
<dbReference type="OrthoDB" id="9985850at2759"/>
<dbReference type="GO" id="GO:0003723">
    <property type="term" value="F:RNA binding"/>
    <property type="evidence" value="ECO:0007669"/>
    <property type="project" value="TreeGrafter"/>
</dbReference>
<evidence type="ECO:0000256" key="3">
    <source>
        <dbReference type="SAM" id="SignalP"/>
    </source>
</evidence>
<reference evidence="6" key="2">
    <citation type="submission" date="2025-05" db="UniProtKB">
        <authorList>
            <consortium name="Ensembl"/>
        </authorList>
    </citation>
    <scope>IDENTIFICATION</scope>
</reference>
<gene>
    <name evidence="5" type="primary">FASTKD3</name>
    <name evidence="5" type="ORF">AMEX_G10863</name>
</gene>
<dbReference type="GO" id="GO:0035770">
    <property type="term" value="C:ribonucleoprotein granule"/>
    <property type="evidence" value="ECO:0007669"/>
    <property type="project" value="TreeGrafter"/>
</dbReference>
<dbReference type="Ensembl" id="ENSAMXT00005009557.1">
    <property type="protein sequence ID" value="ENSAMXP00005008536.1"/>
    <property type="gene ID" value="ENSAMXG00005004970.1"/>
</dbReference>
<comment type="subcellular location">
    <subcellularLocation>
        <location evidence="1">Mitochondrion</location>
    </subcellularLocation>
</comment>
<dbReference type="GO" id="GO:0016301">
    <property type="term" value="F:kinase activity"/>
    <property type="evidence" value="ECO:0007669"/>
    <property type="project" value="UniProtKB-KW"/>
</dbReference>
<dbReference type="GO" id="GO:0044528">
    <property type="term" value="P:regulation of mitochondrial mRNA stability"/>
    <property type="evidence" value="ECO:0007669"/>
    <property type="project" value="InterPro"/>
</dbReference>
<dbReference type="PROSITE" id="PS51286">
    <property type="entry name" value="RAP"/>
    <property type="match status" value="1"/>
</dbReference>
<dbReference type="SMART" id="SM00952">
    <property type="entry name" value="RAP"/>
    <property type="match status" value="1"/>
</dbReference>